<keyword evidence="2" id="KW-0472">Membrane</keyword>
<gene>
    <name evidence="4" type="ORF">M378DRAFT_102352</name>
</gene>
<reference evidence="4 5" key="1">
    <citation type="submission" date="2014-04" db="EMBL/GenBank/DDBJ databases">
        <title>Evolutionary Origins and Diversification of the Mycorrhizal Mutualists.</title>
        <authorList>
            <consortium name="DOE Joint Genome Institute"/>
            <consortium name="Mycorrhizal Genomics Consortium"/>
            <person name="Kohler A."/>
            <person name="Kuo A."/>
            <person name="Nagy L.G."/>
            <person name="Floudas D."/>
            <person name="Copeland A."/>
            <person name="Barry K.W."/>
            <person name="Cichocki N."/>
            <person name="Veneault-Fourrey C."/>
            <person name="LaButti K."/>
            <person name="Lindquist E.A."/>
            <person name="Lipzen A."/>
            <person name="Lundell T."/>
            <person name="Morin E."/>
            <person name="Murat C."/>
            <person name="Riley R."/>
            <person name="Ohm R."/>
            <person name="Sun H."/>
            <person name="Tunlid A."/>
            <person name="Henrissat B."/>
            <person name="Grigoriev I.V."/>
            <person name="Hibbett D.S."/>
            <person name="Martin F."/>
        </authorList>
    </citation>
    <scope>NUCLEOTIDE SEQUENCE [LARGE SCALE GENOMIC DNA]</scope>
    <source>
        <strain evidence="4 5">Koide BX008</strain>
    </source>
</reference>
<dbReference type="EMBL" id="KN818232">
    <property type="protein sequence ID" value="KIL67209.1"/>
    <property type="molecule type" value="Genomic_DNA"/>
</dbReference>
<feature type="transmembrane region" description="Helical" evidence="2">
    <location>
        <begin position="641"/>
        <end position="665"/>
    </location>
</feature>
<proteinExistence type="predicted"/>
<dbReference type="InterPro" id="IPR056884">
    <property type="entry name" value="NPHP3-like_N"/>
</dbReference>
<dbReference type="PANTHER" id="PTHR10039:SF17">
    <property type="entry name" value="FUNGAL STAND N-TERMINAL GOODBYE DOMAIN-CONTAINING PROTEIN-RELATED"/>
    <property type="match status" value="1"/>
</dbReference>
<dbReference type="InterPro" id="IPR027417">
    <property type="entry name" value="P-loop_NTPase"/>
</dbReference>
<organism evidence="4 5">
    <name type="scientific">Amanita muscaria (strain Koide BX008)</name>
    <dbReference type="NCBI Taxonomy" id="946122"/>
    <lineage>
        <taxon>Eukaryota</taxon>
        <taxon>Fungi</taxon>
        <taxon>Dikarya</taxon>
        <taxon>Basidiomycota</taxon>
        <taxon>Agaricomycotina</taxon>
        <taxon>Agaricomycetes</taxon>
        <taxon>Agaricomycetidae</taxon>
        <taxon>Agaricales</taxon>
        <taxon>Pluteineae</taxon>
        <taxon>Amanitaceae</taxon>
        <taxon>Amanita</taxon>
    </lineage>
</organism>
<evidence type="ECO:0000313" key="5">
    <source>
        <dbReference type="Proteomes" id="UP000054549"/>
    </source>
</evidence>
<evidence type="ECO:0000259" key="3">
    <source>
        <dbReference type="Pfam" id="PF24883"/>
    </source>
</evidence>
<feature type="transmembrane region" description="Helical" evidence="2">
    <location>
        <begin position="671"/>
        <end position="694"/>
    </location>
</feature>
<keyword evidence="2" id="KW-0812">Transmembrane</keyword>
<dbReference type="SUPFAM" id="SSF52540">
    <property type="entry name" value="P-loop containing nucleoside triphosphate hydrolases"/>
    <property type="match status" value="1"/>
</dbReference>
<dbReference type="Pfam" id="PF24883">
    <property type="entry name" value="NPHP3_N"/>
    <property type="match status" value="1"/>
</dbReference>
<evidence type="ECO:0000256" key="2">
    <source>
        <dbReference type="SAM" id="Phobius"/>
    </source>
</evidence>
<feature type="transmembrane region" description="Helical" evidence="2">
    <location>
        <begin position="275"/>
        <end position="308"/>
    </location>
</feature>
<sequence length="748" mass="84375">MRSTTSEAPHQLLLESAHTNNQNNHDIIGSGSNNTFSSGNITIEINDLEDELDRLLGRHVSKDALRNSFHSPPECYPNTRTTVRNEIGDWVEENGSEKSPLLWLNGPAAVGKSVIAKTISGFYKQVAGTFFFSTSSDKTAATLIPTLAWQLARSIPDTREHIIASLKNSGSLQTRQIEEQFDLLIIQPLKSTTTLKSRPVVVIDGIDECTDEDMVARFLRVIVKAGEAGNMPVRFIICSRPEPRIHAILGKVRDVNPTTNRQEPSMVSRSSKLRALILSIALIAGSALVAGIGFIAGIGLGALIGLLASNLSPIILLPLTASFAIFTLPLLLAFLASLVPYRPTSEARLNTIQRSRPFLQEVFELYKPIRLGVDKDAPLSATSGEPADALDRIYPHPVISTIQIGISEECKENIARYLTDQFDTIRPPGESTSPWFQPPDISRLVEASCGQFLYASIIVRLLNDPHFDPRDVFEMVRLPTPDLDKLYEAVLKRAHDNIRKSRSYQMELRVLKDSLAILVFLAGNDNFFTERKSLPVIETLLGLESGKLTFKLSKLHSVLKIVPGQTIQVHHRSFLEFLQNRERSGEYHIGYAYGLRRILILMTRAGFRFRKRLELRCVQDMVTECHRNVFGRSRFPFILKLFHLSIHFALIFATYMWCFFPLAYYSSNFSIVMSIASFFLTFIGTYVISLIIYTWFFNRSIILPFFHPLLHPLFFFMGGFLFPKRLFLFLAIVMFIIILIPLLLRVLL</sequence>
<dbReference type="AlphaFoldDB" id="A0A0C2TJM5"/>
<keyword evidence="1" id="KW-0677">Repeat</keyword>
<dbReference type="InParanoid" id="A0A0C2TJM5"/>
<dbReference type="Proteomes" id="UP000054549">
    <property type="component" value="Unassembled WGS sequence"/>
</dbReference>
<feature type="transmembrane region" description="Helical" evidence="2">
    <location>
        <begin position="701"/>
        <end position="721"/>
    </location>
</feature>
<dbReference type="HOGENOM" id="CLU_000288_6_18_1"/>
<feature type="domain" description="Nephrocystin 3-like N-terminal" evidence="3">
    <location>
        <begin position="86"/>
        <end position="240"/>
    </location>
</feature>
<feature type="transmembrane region" description="Helical" evidence="2">
    <location>
        <begin position="314"/>
        <end position="339"/>
    </location>
</feature>
<evidence type="ECO:0000313" key="4">
    <source>
        <dbReference type="EMBL" id="KIL67209.1"/>
    </source>
</evidence>
<dbReference type="PANTHER" id="PTHR10039">
    <property type="entry name" value="AMELOGENIN"/>
    <property type="match status" value="1"/>
</dbReference>
<evidence type="ECO:0000256" key="1">
    <source>
        <dbReference type="ARBA" id="ARBA00022737"/>
    </source>
</evidence>
<name>A0A0C2TJM5_AMAMK</name>
<keyword evidence="2" id="KW-1133">Transmembrane helix</keyword>
<dbReference type="Gene3D" id="3.40.50.300">
    <property type="entry name" value="P-loop containing nucleotide triphosphate hydrolases"/>
    <property type="match status" value="1"/>
</dbReference>
<accession>A0A0C2TJM5</accession>
<dbReference type="OrthoDB" id="2683869at2759"/>
<protein>
    <recommendedName>
        <fullName evidence="3">Nephrocystin 3-like N-terminal domain-containing protein</fullName>
    </recommendedName>
</protein>
<feature type="transmembrane region" description="Helical" evidence="2">
    <location>
        <begin position="727"/>
        <end position="747"/>
    </location>
</feature>
<keyword evidence="5" id="KW-1185">Reference proteome</keyword>